<keyword evidence="6" id="KW-1185">Reference proteome</keyword>
<evidence type="ECO:0000313" key="6">
    <source>
        <dbReference type="Proteomes" id="UP000759131"/>
    </source>
</evidence>
<dbReference type="OrthoDB" id="6514882at2759"/>
<proteinExistence type="predicted"/>
<feature type="transmembrane region" description="Helical" evidence="4">
    <location>
        <begin position="299"/>
        <end position="317"/>
    </location>
</feature>
<feature type="transmembrane region" description="Helical" evidence="4">
    <location>
        <begin position="271"/>
        <end position="292"/>
    </location>
</feature>
<dbReference type="Gene3D" id="1.20.1250.20">
    <property type="entry name" value="MFS general substrate transporter like domains"/>
    <property type="match status" value="1"/>
</dbReference>
<protein>
    <submittedName>
        <fullName evidence="5">Uncharacterized protein</fullName>
    </submittedName>
</protein>
<keyword evidence="3 4" id="KW-0472">Membrane</keyword>
<evidence type="ECO:0000313" key="5">
    <source>
        <dbReference type="EMBL" id="CAD7635055.1"/>
    </source>
</evidence>
<dbReference type="InterPro" id="IPR036259">
    <property type="entry name" value="MFS_trans_sf"/>
</dbReference>
<feature type="transmembrane region" description="Helical" evidence="4">
    <location>
        <begin position="6"/>
        <end position="26"/>
    </location>
</feature>
<feature type="transmembrane region" description="Helical" evidence="4">
    <location>
        <begin position="230"/>
        <end position="251"/>
    </location>
</feature>
<dbReference type="Proteomes" id="UP000759131">
    <property type="component" value="Unassembled WGS sequence"/>
</dbReference>
<dbReference type="SUPFAM" id="SSF103473">
    <property type="entry name" value="MFS general substrate transporter"/>
    <property type="match status" value="1"/>
</dbReference>
<gene>
    <name evidence="5" type="ORF">OSB1V03_LOCUS15447</name>
</gene>
<reference evidence="5" key="1">
    <citation type="submission" date="2020-11" db="EMBL/GenBank/DDBJ databases">
        <authorList>
            <person name="Tran Van P."/>
        </authorList>
    </citation>
    <scope>NUCLEOTIDE SEQUENCE</scope>
</reference>
<sequence>MFDLDVNLYFYTVILLIGHLAIPLGASTLGPAYVDLTFVLNTSIQNVSYIQVFISIGQILGTLLAMPLTQYLWQIFSLAFVFGIGVGVWFVSFYMWIMEIWQRRSGSVLFLAQLMLGVGFTMGPLIDKPYLTGDTTGADGVNEYDIDVDERRAKLFVPFLISGCITAICPIMLFIMFFAKRYEKPEREVNVVESPGALIDNNTATKYNHYNKSTRSRINHKRSTAKRLSLILLMTVCISTINTLELIYFVFGVTYFQYIPGLHIPAPTAAGMVSVMIICYTAGQAINFFVGLAVKTNYIVSYHYVLSFAAFVGLMFANRSATGLWVTSGAVGFAVSALFPGHMSYFERHLKITDRISSFMCPGQCPVVS</sequence>
<evidence type="ECO:0000256" key="3">
    <source>
        <dbReference type="ARBA" id="ARBA00023136"/>
    </source>
</evidence>
<accession>A0A7R9Q754</accession>
<dbReference type="PANTHER" id="PTHR23121:SF9">
    <property type="entry name" value="SODIUM-DEPENDENT GLUCOSE TRANSPORTER 1"/>
    <property type="match status" value="1"/>
</dbReference>
<evidence type="ECO:0000256" key="4">
    <source>
        <dbReference type="SAM" id="Phobius"/>
    </source>
</evidence>
<keyword evidence="1 4" id="KW-0812">Transmembrane</keyword>
<feature type="transmembrane region" description="Helical" evidence="4">
    <location>
        <begin position="71"/>
        <end position="96"/>
    </location>
</feature>
<dbReference type="EMBL" id="CAJPIZ010015945">
    <property type="protein sequence ID" value="CAG2115485.1"/>
    <property type="molecule type" value="Genomic_DNA"/>
</dbReference>
<evidence type="ECO:0000256" key="1">
    <source>
        <dbReference type="ARBA" id="ARBA00022692"/>
    </source>
</evidence>
<organism evidence="5">
    <name type="scientific">Medioppia subpectinata</name>
    <dbReference type="NCBI Taxonomy" id="1979941"/>
    <lineage>
        <taxon>Eukaryota</taxon>
        <taxon>Metazoa</taxon>
        <taxon>Ecdysozoa</taxon>
        <taxon>Arthropoda</taxon>
        <taxon>Chelicerata</taxon>
        <taxon>Arachnida</taxon>
        <taxon>Acari</taxon>
        <taxon>Acariformes</taxon>
        <taxon>Sarcoptiformes</taxon>
        <taxon>Oribatida</taxon>
        <taxon>Brachypylina</taxon>
        <taxon>Oppioidea</taxon>
        <taxon>Oppiidae</taxon>
        <taxon>Medioppia</taxon>
    </lineage>
</organism>
<dbReference type="EMBL" id="OC870520">
    <property type="protein sequence ID" value="CAD7635055.1"/>
    <property type="molecule type" value="Genomic_DNA"/>
</dbReference>
<name>A0A7R9Q754_9ACAR</name>
<evidence type="ECO:0000256" key="2">
    <source>
        <dbReference type="ARBA" id="ARBA00022989"/>
    </source>
</evidence>
<feature type="transmembrane region" description="Helical" evidence="4">
    <location>
        <begin position="155"/>
        <end position="179"/>
    </location>
</feature>
<dbReference type="PANTHER" id="PTHR23121">
    <property type="entry name" value="SODIUM-DEPENDENT GLUCOSE TRANSPORTER 1"/>
    <property type="match status" value="1"/>
</dbReference>
<dbReference type="AlphaFoldDB" id="A0A7R9Q754"/>
<keyword evidence="2 4" id="KW-1133">Transmembrane helix</keyword>
<feature type="transmembrane region" description="Helical" evidence="4">
    <location>
        <begin position="323"/>
        <end position="341"/>
    </location>
</feature>
<feature type="transmembrane region" description="Helical" evidence="4">
    <location>
        <begin position="108"/>
        <end position="126"/>
    </location>
</feature>